<dbReference type="Pfam" id="PF09261">
    <property type="entry name" value="Alpha-mann_mid"/>
    <property type="match status" value="1"/>
</dbReference>
<dbReference type="CDD" id="cd10810">
    <property type="entry name" value="GH38N_AMII_LAM_like"/>
    <property type="match status" value="1"/>
</dbReference>
<dbReference type="AlphaFoldDB" id="A0AAN0K4K9"/>
<organism evidence="12 13">
    <name type="scientific">Amphimedon queenslandica</name>
    <name type="common">Sponge</name>
    <dbReference type="NCBI Taxonomy" id="400682"/>
    <lineage>
        <taxon>Eukaryota</taxon>
        <taxon>Metazoa</taxon>
        <taxon>Porifera</taxon>
        <taxon>Demospongiae</taxon>
        <taxon>Heteroscleromorpha</taxon>
        <taxon>Haplosclerida</taxon>
        <taxon>Niphatidae</taxon>
        <taxon>Amphimedon</taxon>
    </lineage>
</organism>
<dbReference type="FunFam" id="3.20.110.10:FF:000001">
    <property type="entry name" value="Alpha-mannosidase"/>
    <property type="match status" value="1"/>
</dbReference>
<dbReference type="FunFam" id="1.20.1270.50:FF:000003">
    <property type="entry name" value="Alpha-mannosidase"/>
    <property type="match status" value="1"/>
</dbReference>
<dbReference type="InterPro" id="IPR011682">
    <property type="entry name" value="Glyco_hydro_38_C"/>
</dbReference>
<keyword evidence="6 10" id="KW-0862">Zinc</keyword>
<comment type="cofactor">
    <cofactor evidence="10">
        <name>Zn(2+)</name>
        <dbReference type="ChEBI" id="CHEBI:29105"/>
    </cofactor>
    <text evidence="10">Binds 1 zinc ion per subunit.</text>
</comment>
<dbReference type="InterPro" id="IPR028995">
    <property type="entry name" value="Glyco_hydro_57/38_cen_sf"/>
</dbReference>
<dbReference type="Gene3D" id="2.60.40.1180">
    <property type="entry name" value="Golgi alpha-mannosidase II"/>
    <property type="match status" value="1"/>
</dbReference>
<feature type="domain" description="Glycoside hydrolase family 38 central" evidence="11">
    <location>
        <begin position="347"/>
        <end position="422"/>
    </location>
</feature>
<dbReference type="InterPro" id="IPR013780">
    <property type="entry name" value="Glyco_hydro_b"/>
</dbReference>
<evidence type="ECO:0000256" key="6">
    <source>
        <dbReference type="ARBA" id="ARBA00022833"/>
    </source>
</evidence>
<dbReference type="PANTHER" id="PTHR11607:SF3">
    <property type="entry name" value="LYSOSOMAL ALPHA-MANNOSIDASE"/>
    <property type="match status" value="1"/>
</dbReference>
<dbReference type="KEGG" id="aqu:100640102"/>
<evidence type="ECO:0000313" key="12">
    <source>
        <dbReference type="EnsemblMetazoa" id="XP_019864257.1"/>
    </source>
</evidence>
<dbReference type="InterPro" id="IPR000602">
    <property type="entry name" value="Glyco_hydro_38_N"/>
</dbReference>
<evidence type="ECO:0000256" key="5">
    <source>
        <dbReference type="ARBA" id="ARBA00022801"/>
    </source>
</evidence>
<evidence type="ECO:0000259" key="11">
    <source>
        <dbReference type="SMART" id="SM00872"/>
    </source>
</evidence>
<accession>A0AAN0K4K9</accession>
<evidence type="ECO:0000256" key="10">
    <source>
        <dbReference type="RuleBase" id="RU361199"/>
    </source>
</evidence>
<dbReference type="EnsemblMetazoa" id="XM_020008698.1">
    <property type="protein sequence ID" value="XP_019864257.1"/>
    <property type="gene ID" value="LOC100640102"/>
</dbReference>
<comment type="catalytic activity">
    <reaction evidence="1">
        <text>Hydrolysis of terminal, non-reducing alpha-D-mannose residues in alpha-D-mannosides.</text>
        <dbReference type="EC" id="3.2.1.24"/>
    </reaction>
</comment>
<dbReference type="InterPro" id="IPR015341">
    <property type="entry name" value="Glyco_hydro_38_cen"/>
</dbReference>
<protein>
    <recommendedName>
        <fullName evidence="3 10">Alpha-mannosidase</fullName>
        <ecNumber evidence="10">3.2.1.-</ecNumber>
    </recommendedName>
</protein>
<evidence type="ECO:0000256" key="2">
    <source>
        <dbReference type="ARBA" id="ARBA00009792"/>
    </source>
</evidence>
<keyword evidence="5 10" id="KW-0378">Hydrolase</keyword>
<evidence type="ECO:0000256" key="1">
    <source>
        <dbReference type="ARBA" id="ARBA00000365"/>
    </source>
</evidence>
<dbReference type="FunFam" id="1.20.1270.50:FF:000002">
    <property type="entry name" value="Alpha-mannosidase"/>
    <property type="match status" value="1"/>
</dbReference>
<dbReference type="Pfam" id="PF07748">
    <property type="entry name" value="Glyco_hydro_38C"/>
    <property type="match status" value="1"/>
</dbReference>
<keyword evidence="13" id="KW-1185">Reference proteome</keyword>
<feature type="chain" id="PRO_5042673532" description="Alpha-mannosidase" evidence="10">
    <location>
        <begin position="25"/>
        <end position="921"/>
    </location>
</feature>
<evidence type="ECO:0000256" key="7">
    <source>
        <dbReference type="ARBA" id="ARBA00023157"/>
    </source>
</evidence>
<dbReference type="GeneID" id="100640102"/>
<keyword evidence="9 10" id="KW-0326">Glycosidase</keyword>
<dbReference type="PANTHER" id="PTHR11607">
    <property type="entry name" value="ALPHA-MANNOSIDASE"/>
    <property type="match status" value="1"/>
</dbReference>
<dbReference type="GO" id="GO:0006013">
    <property type="term" value="P:mannose metabolic process"/>
    <property type="evidence" value="ECO:0007669"/>
    <property type="project" value="InterPro"/>
</dbReference>
<dbReference type="RefSeq" id="XP_019864257.1">
    <property type="nucleotide sequence ID" value="XM_020008698.1"/>
</dbReference>
<dbReference type="FunFam" id="2.70.98.30:FF:000003">
    <property type="entry name" value="Alpha-mannosidase"/>
    <property type="match status" value="1"/>
</dbReference>
<dbReference type="SUPFAM" id="SSF74650">
    <property type="entry name" value="Galactose mutarotase-like"/>
    <property type="match status" value="1"/>
</dbReference>
<keyword evidence="8" id="KW-0325">Glycoprotein</keyword>
<comment type="similarity">
    <text evidence="2 10">Belongs to the glycosyl hydrolase 38 family.</text>
</comment>
<reference evidence="12" key="2">
    <citation type="submission" date="2024-06" db="UniProtKB">
        <authorList>
            <consortium name="EnsemblMetazoa"/>
        </authorList>
    </citation>
    <scope>IDENTIFICATION</scope>
</reference>
<dbReference type="InterPro" id="IPR011013">
    <property type="entry name" value="Gal_mutarotase_sf_dom"/>
</dbReference>
<dbReference type="Gene3D" id="2.70.98.30">
    <property type="entry name" value="Golgi alpha-mannosidase II, domain 4"/>
    <property type="match status" value="1"/>
</dbReference>
<dbReference type="Proteomes" id="UP000007879">
    <property type="component" value="Unassembled WGS sequence"/>
</dbReference>
<evidence type="ECO:0000256" key="8">
    <source>
        <dbReference type="ARBA" id="ARBA00023180"/>
    </source>
</evidence>
<dbReference type="SUPFAM" id="SSF88688">
    <property type="entry name" value="Families 57/38 glycoside transferase middle domain"/>
    <property type="match status" value="1"/>
</dbReference>
<dbReference type="GO" id="GO:0004559">
    <property type="term" value="F:alpha-mannosidase activity"/>
    <property type="evidence" value="ECO:0007669"/>
    <property type="project" value="UniProtKB-EC"/>
</dbReference>
<keyword evidence="4 10" id="KW-0479">Metal-binding</keyword>
<dbReference type="Gene3D" id="2.60.40.1360">
    <property type="match status" value="1"/>
</dbReference>
<dbReference type="Gene3D" id="1.20.1270.50">
    <property type="entry name" value="Glycoside hydrolase family 38, central domain"/>
    <property type="match status" value="2"/>
</dbReference>
<evidence type="ECO:0000256" key="3">
    <source>
        <dbReference type="ARBA" id="ARBA00012752"/>
    </source>
</evidence>
<evidence type="ECO:0000313" key="13">
    <source>
        <dbReference type="Proteomes" id="UP000007879"/>
    </source>
</evidence>
<dbReference type="GO" id="GO:0046872">
    <property type="term" value="F:metal ion binding"/>
    <property type="evidence" value="ECO:0007669"/>
    <property type="project" value="UniProtKB-KW"/>
</dbReference>
<keyword evidence="10" id="KW-0732">Signal</keyword>
<evidence type="ECO:0000256" key="9">
    <source>
        <dbReference type="ARBA" id="ARBA00023295"/>
    </source>
</evidence>
<keyword evidence="7" id="KW-1015">Disulfide bond</keyword>
<dbReference type="SMART" id="SM00872">
    <property type="entry name" value="Alpha-mann_mid"/>
    <property type="match status" value="1"/>
</dbReference>
<sequence length="921" mass="103506">MAVYISSVFLLLLCSSSLLLEVSAGENAVLNVHIVPHTHDDVGWQKTVDEYYYGANKSIAQGSVQYILDSVITELGKNEERKFIYVEMAFFTRWWSEQPDDIKQKVHELVDSGQLEFINGGWCMSDEASTHYNAIIDQMSIGLRFIANTFGVSPSVGWQIDPFGHSSFHATSFSLFGFDSMMFGRLHYEDDEIRRNTSQREIIWKSSPSLGNIADIFTEVLYGHYAAPHGFCFDLRCKDPPIMDDNNLYDDNVKSRVDEFIETALTQAQSYKTNNIIMTMGGDFQYENSREWFENLDKLIAYVNKNGSINVMYSTPSIYTKYVNSDKDFRLSTKSDDFFPYANAPWDYWTGYFTSRPALKGYVRQCNAHLQACKQLEAIHNGMGDKGPSSIKLQQAMGVAQHHDAVSGTEKQHVADDYAKRLHVGEVECRSVMATVLNDLAAKGANAPKMNLSFCEYLNISVCPVTEGGDFSMVVYNSLGRPYTGVVHIPIIKRNIIVTSPDGSAVPVQVVPISNVTKSLSLIVTGDTKAEYVAVFEVTDVPPSGYAIYTSDGNNINSTQRSGAYIFRPNSSATFPVGSDNNNNAEMTSIMGDLLSEVRQVFSPWVSQVVRLYENRPAVELEYTVGPIPIKDGLGKEIISHFTTDLKSDSTFYTDSNGRDMQKRVRNYRPTWKYNNTEPIAGNYYPVNSRIYIRDEKKGIQFTVLNDRSQGGSSITDGSVELMVHRRLLYDDKRGVGEPLDELGVNGKGLIIRGKHLLILDTIDDSAYTQRMMAEELMMTPELSFTLNNGLQLEHYNLMYNGLSIPLPDNVHLLTLEHLDQSTILLRLDHQFESTDPEKWSTTANVKLKDLFVAFEIKEVTELGLGGNLALSDIKKLQWQTTDNETVPGPFNFPPVTGPDFIVSLSPMMIRTFNITIETRN</sequence>
<dbReference type="Pfam" id="PF01074">
    <property type="entry name" value="Glyco_hydro_38N"/>
    <property type="match status" value="1"/>
</dbReference>
<dbReference type="Gene3D" id="3.20.110.10">
    <property type="entry name" value="Glycoside hydrolase 38, N terminal domain"/>
    <property type="match status" value="1"/>
</dbReference>
<feature type="signal peptide" evidence="10">
    <location>
        <begin position="1"/>
        <end position="24"/>
    </location>
</feature>
<dbReference type="GO" id="GO:0005764">
    <property type="term" value="C:lysosome"/>
    <property type="evidence" value="ECO:0007669"/>
    <property type="project" value="TreeGrafter"/>
</dbReference>
<name>A0AAN0K4K9_AMPQE</name>
<dbReference type="EC" id="3.2.1.-" evidence="10"/>
<dbReference type="InterPro" id="IPR037094">
    <property type="entry name" value="Glyco_hydro_38_cen_sf"/>
</dbReference>
<dbReference type="InterPro" id="IPR027291">
    <property type="entry name" value="Glyco_hydro_38_N_sf"/>
</dbReference>
<reference evidence="13" key="1">
    <citation type="journal article" date="2010" name="Nature">
        <title>The Amphimedon queenslandica genome and the evolution of animal complexity.</title>
        <authorList>
            <person name="Srivastava M."/>
            <person name="Simakov O."/>
            <person name="Chapman J."/>
            <person name="Fahey B."/>
            <person name="Gauthier M.E."/>
            <person name="Mitros T."/>
            <person name="Richards G.S."/>
            <person name="Conaco C."/>
            <person name="Dacre M."/>
            <person name="Hellsten U."/>
            <person name="Larroux C."/>
            <person name="Putnam N.H."/>
            <person name="Stanke M."/>
            <person name="Adamska M."/>
            <person name="Darling A."/>
            <person name="Degnan S.M."/>
            <person name="Oakley T.H."/>
            <person name="Plachetzki D.C."/>
            <person name="Zhai Y."/>
            <person name="Adamski M."/>
            <person name="Calcino A."/>
            <person name="Cummins S.F."/>
            <person name="Goodstein D.M."/>
            <person name="Harris C."/>
            <person name="Jackson D.J."/>
            <person name="Leys S.P."/>
            <person name="Shu S."/>
            <person name="Woodcroft B.J."/>
            <person name="Vervoort M."/>
            <person name="Kosik K.S."/>
            <person name="Manning G."/>
            <person name="Degnan B.M."/>
            <person name="Rokhsar D.S."/>
        </authorList>
    </citation>
    <scope>NUCLEOTIDE SEQUENCE [LARGE SCALE GENOMIC DNA]</scope>
</reference>
<dbReference type="InterPro" id="IPR011330">
    <property type="entry name" value="Glyco_hydro/deAcase_b/a-brl"/>
</dbReference>
<dbReference type="GO" id="GO:0030246">
    <property type="term" value="F:carbohydrate binding"/>
    <property type="evidence" value="ECO:0007669"/>
    <property type="project" value="InterPro"/>
</dbReference>
<dbReference type="SUPFAM" id="SSF88713">
    <property type="entry name" value="Glycoside hydrolase/deacetylase"/>
    <property type="match status" value="1"/>
</dbReference>
<proteinExistence type="inferred from homology"/>
<evidence type="ECO:0000256" key="4">
    <source>
        <dbReference type="ARBA" id="ARBA00022723"/>
    </source>
</evidence>
<dbReference type="InterPro" id="IPR050843">
    <property type="entry name" value="Glycosyl_Hydrlase_38"/>
</dbReference>